<sequence>MKLLRAKYREQVLATGELWRKNEASRRMFIDHILTTCIAANKENDKSKADLLCVPVKKVDSSDGEATGTADYVVTMGSRMVIVIEAKKCDMEHALRQNFAAMEVARVLNGKRRHQDSQDGGWHDIQGICMDYQNWIFVKRSSKEFATKHMSCRTPETLDHDPLDFPSDMIPIANRVYTKLL</sequence>
<proteinExistence type="predicted"/>
<keyword evidence="2" id="KW-1185">Reference proteome</keyword>
<comment type="caution">
    <text evidence="1">The sequence shown here is derived from an EMBL/GenBank/DDBJ whole genome shotgun (WGS) entry which is preliminary data.</text>
</comment>
<dbReference type="OrthoDB" id="103514at2759"/>
<reference evidence="1" key="1">
    <citation type="submission" date="2023-04" db="EMBL/GenBank/DDBJ databases">
        <title>Phytophthora fragariaefolia NBRC 109709.</title>
        <authorList>
            <person name="Ichikawa N."/>
            <person name="Sato H."/>
            <person name="Tonouchi N."/>
        </authorList>
    </citation>
    <scope>NUCLEOTIDE SEQUENCE</scope>
    <source>
        <strain evidence="1">NBRC 109709</strain>
    </source>
</reference>
<organism evidence="1 2">
    <name type="scientific">Phytophthora fragariaefolia</name>
    <dbReference type="NCBI Taxonomy" id="1490495"/>
    <lineage>
        <taxon>Eukaryota</taxon>
        <taxon>Sar</taxon>
        <taxon>Stramenopiles</taxon>
        <taxon>Oomycota</taxon>
        <taxon>Peronosporomycetes</taxon>
        <taxon>Peronosporales</taxon>
        <taxon>Peronosporaceae</taxon>
        <taxon>Phytophthora</taxon>
    </lineage>
</organism>
<gene>
    <name evidence="1" type="ORF">Pfra01_001444700</name>
</gene>
<evidence type="ECO:0000313" key="2">
    <source>
        <dbReference type="Proteomes" id="UP001165121"/>
    </source>
</evidence>
<name>A0A9W6XQC8_9STRA</name>
<evidence type="ECO:0000313" key="1">
    <source>
        <dbReference type="EMBL" id="GMF43130.1"/>
    </source>
</evidence>
<accession>A0A9W6XQC8</accession>
<dbReference type="Proteomes" id="UP001165121">
    <property type="component" value="Unassembled WGS sequence"/>
</dbReference>
<protein>
    <submittedName>
        <fullName evidence="1">Unnamed protein product</fullName>
    </submittedName>
</protein>
<dbReference type="EMBL" id="BSXT01001513">
    <property type="protein sequence ID" value="GMF43130.1"/>
    <property type="molecule type" value="Genomic_DNA"/>
</dbReference>
<dbReference type="AlphaFoldDB" id="A0A9W6XQC8"/>